<comment type="caution">
    <text evidence="2">The sequence shown here is derived from an EMBL/GenBank/DDBJ whole genome shotgun (WGS) entry which is preliminary data.</text>
</comment>
<feature type="region of interest" description="Disordered" evidence="1">
    <location>
        <begin position="1"/>
        <end position="36"/>
    </location>
</feature>
<organism evidence="2 3">
    <name type="scientific">Microdochium trichocladiopsis</name>
    <dbReference type="NCBI Taxonomy" id="1682393"/>
    <lineage>
        <taxon>Eukaryota</taxon>
        <taxon>Fungi</taxon>
        <taxon>Dikarya</taxon>
        <taxon>Ascomycota</taxon>
        <taxon>Pezizomycotina</taxon>
        <taxon>Sordariomycetes</taxon>
        <taxon>Xylariomycetidae</taxon>
        <taxon>Xylariales</taxon>
        <taxon>Microdochiaceae</taxon>
        <taxon>Microdochium</taxon>
    </lineage>
</organism>
<keyword evidence="3" id="KW-1185">Reference proteome</keyword>
<feature type="region of interest" description="Disordered" evidence="1">
    <location>
        <begin position="135"/>
        <end position="172"/>
    </location>
</feature>
<evidence type="ECO:0000313" key="2">
    <source>
        <dbReference type="EMBL" id="KAH7024904.1"/>
    </source>
</evidence>
<dbReference type="Proteomes" id="UP000756346">
    <property type="component" value="Unassembled WGS sequence"/>
</dbReference>
<proteinExistence type="predicted"/>
<reference evidence="2" key="1">
    <citation type="journal article" date="2021" name="Nat. Commun.">
        <title>Genetic determinants of endophytism in the Arabidopsis root mycobiome.</title>
        <authorList>
            <person name="Mesny F."/>
            <person name="Miyauchi S."/>
            <person name="Thiergart T."/>
            <person name="Pickel B."/>
            <person name="Atanasova L."/>
            <person name="Karlsson M."/>
            <person name="Huettel B."/>
            <person name="Barry K.W."/>
            <person name="Haridas S."/>
            <person name="Chen C."/>
            <person name="Bauer D."/>
            <person name="Andreopoulos W."/>
            <person name="Pangilinan J."/>
            <person name="LaButti K."/>
            <person name="Riley R."/>
            <person name="Lipzen A."/>
            <person name="Clum A."/>
            <person name="Drula E."/>
            <person name="Henrissat B."/>
            <person name="Kohler A."/>
            <person name="Grigoriev I.V."/>
            <person name="Martin F.M."/>
            <person name="Hacquard S."/>
        </authorList>
    </citation>
    <scope>NUCLEOTIDE SEQUENCE</scope>
    <source>
        <strain evidence="2">MPI-CAGE-CH-0230</strain>
    </source>
</reference>
<sequence length="273" mass="29181">MEHLQVMPIVSPDHDDDDDDDDGARELPAPASRDEQTQFRCPIDQVFHLSEVFVETLAELLPRLPPPFTSTPISPLTPDCLSLDAASELLIFSTYLRLLEIYDRILQHIQLHCQQGSRPAAITAARAPASSALSLTSTSSASNTAGGRPRASSSSGMGGNSNGNNNGNSSSSGSGMNAAFNLPGWSIGTFSLSAQSKTQQLFMIHLIETMLTRARDLVSDAVSKKATLGYRGNWECFGGLSLSIVPDLAVQAIRAREKAAMRRVAGIKAALRG</sequence>
<dbReference type="AlphaFoldDB" id="A0A9P8XYI2"/>
<dbReference type="GeneID" id="70184625"/>
<gene>
    <name evidence="2" type="ORF">B0I36DRAFT_332204</name>
</gene>
<evidence type="ECO:0000313" key="3">
    <source>
        <dbReference type="Proteomes" id="UP000756346"/>
    </source>
</evidence>
<feature type="compositionally biased region" description="Low complexity" evidence="1">
    <location>
        <begin position="135"/>
        <end position="155"/>
    </location>
</feature>
<name>A0A9P8XYI2_9PEZI</name>
<protein>
    <submittedName>
        <fullName evidence="2">Uncharacterized protein</fullName>
    </submittedName>
</protein>
<dbReference type="EMBL" id="JAGTJQ010000009">
    <property type="protein sequence ID" value="KAH7024904.1"/>
    <property type="molecule type" value="Genomic_DNA"/>
</dbReference>
<feature type="compositionally biased region" description="Low complexity" evidence="1">
    <location>
        <begin position="162"/>
        <end position="172"/>
    </location>
</feature>
<dbReference type="OrthoDB" id="4330117at2759"/>
<feature type="compositionally biased region" description="Acidic residues" evidence="1">
    <location>
        <begin position="14"/>
        <end position="23"/>
    </location>
</feature>
<evidence type="ECO:0000256" key="1">
    <source>
        <dbReference type="SAM" id="MobiDB-lite"/>
    </source>
</evidence>
<accession>A0A9P8XYI2</accession>
<dbReference type="RefSeq" id="XP_046008452.1">
    <property type="nucleotide sequence ID" value="XM_046155079.1"/>
</dbReference>